<evidence type="ECO:0008006" key="4">
    <source>
        <dbReference type="Google" id="ProtNLM"/>
    </source>
</evidence>
<protein>
    <recommendedName>
        <fullName evidence="4">DUF2911 family protein</fullName>
    </recommendedName>
</protein>
<dbReference type="InterPro" id="IPR021314">
    <property type="entry name" value="DUF2911"/>
</dbReference>
<organism evidence="2 3">
    <name type="scientific">Mucilaginibacter oryzae</name>
    <dbReference type="NCBI Taxonomy" id="468058"/>
    <lineage>
        <taxon>Bacteria</taxon>
        <taxon>Pseudomonadati</taxon>
        <taxon>Bacteroidota</taxon>
        <taxon>Sphingobacteriia</taxon>
        <taxon>Sphingobacteriales</taxon>
        <taxon>Sphingobacteriaceae</taxon>
        <taxon>Mucilaginibacter</taxon>
    </lineage>
</organism>
<dbReference type="AlphaFoldDB" id="A0A316HGD7"/>
<gene>
    <name evidence="2" type="ORF">LX99_00106</name>
</gene>
<evidence type="ECO:0000313" key="2">
    <source>
        <dbReference type="EMBL" id="PWK79648.1"/>
    </source>
</evidence>
<name>A0A316HGD7_9SPHI</name>
<dbReference type="Proteomes" id="UP000245678">
    <property type="component" value="Unassembled WGS sequence"/>
</dbReference>
<sequence length="177" mass="19579">MRNLMKKSFQLKAAFLFAFALLVSSFAFGQDKKPVASPRDSVSGTIAGSTITINYGSPSVKGRKIWGGLEAYGKVWRAGANEATTFTTTKDIKVEGKPLAAGTYGFFLIPAEDGKWTVIFNKVARQWGAYKYDDKEDALRVTVKTKAAPMHERLVYTVDSKSFCMFWDKIVVPVSVK</sequence>
<evidence type="ECO:0000256" key="1">
    <source>
        <dbReference type="SAM" id="SignalP"/>
    </source>
</evidence>
<proteinExistence type="predicted"/>
<keyword evidence="3" id="KW-1185">Reference proteome</keyword>
<dbReference type="Pfam" id="PF11138">
    <property type="entry name" value="DUF2911"/>
    <property type="match status" value="1"/>
</dbReference>
<evidence type="ECO:0000313" key="3">
    <source>
        <dbReference type="Proteomes" id="UP000245678"/>
    </source>
</evidence>
<dbReference type="EMBL" id="QGHA01000001">
    <property type="protein sequence ID" value="PWK79648.1"/>
    <property type="molecule type" value="Genomic_DNA"/>
</dbReference>
<reference evidence="2 3" key="1">
    <citation type="submission" date="2018-05" db="EMBL/GenBank/DDBJ databases">
        <title>Genomic Encyclopedia of Archaeal and Bacterial Type Strains, Phase II (KMG-II): from individual species to whole genera.</title>
        <authorList>
            <person name="Goeker M."/>
        </authorList>
    </citation>
    <scope>NUCLEOTIDE SEQUENCE [LARGE SCALE GENOMIC DNA]</scope>
    <source>
        <strain evidence="2 3">DSM 19975</strain>
    </source>
</reference>
<feature type="signal peptide" evidence="1">
    <location>
        <begin position="1"/>
        <end position="29"/>
    </location>
</feature>
<accession>A0A316HGD7</accession>
<comment type="caution">
    <text evidence="2">The sequence shown here is derived from an EMBL/GenBank/DDBJ whole genome shotgun (WGS) entry which is preliminary data.</text>
</comment>
<feature type="chain" id="PRO_5016271353" description="DUF2911 family protein" evidence="1">
    <location>
        <begin position="30"/>
        <end position="177"/>
    </location>
</feature>
<keyword evidence="1" id="KW-0732">Signal</keyword>